<keyword evidence="2" id="KW-0238">DNA-binding</keyword>
<organism evidence="5 6">
    <name type="scientific">Pukyongiella litopenaei</name>
    <dbReference type="NCBI Taxonomy" id="2605946"/>
    <lineage>
        <taxon>Bacteria</taxon>
        <taxon>Pseudomonadati</taxon>
        <taxon>Pseudomonadota</taxon>
        <taxon>Alphaproteobacteria</taxon>
        <taxon>Rhodobacterales</taxon>
        <taxon>Paracoccaceae</taxon>
        <taxon>Pukyongiella</taxon>
    </lineage>
</organism>
<accession>A0A2S0MVD3</accession>
<dbReference type="InterPro" id="IPR009057">
    <property type="entry name" value="Homeodomain-like_sf"/>
</dbReference>
<name>A0A2S0MVD3_9RHOB</name>
<evidence type="ECO:0000259" key="4">
    <source>
        <dbReference type="PROSITE" id="PS51071"/>
    </source>
</evidence>
<dbReference type="EMBL" id="CP027665">
    <property type="protein sequence ID" value="AVO39832.1"/>
    <property type="molecule type" value="Genomic_DNA"/>
</dbReference>
<dbReference type="InterPro" id="IPR036388">
    <property type="entry name" value="WH-like_DNA-bd_sf"/>
</dbReference>
<evidence type="ECO:0000256" key="2">
    <source>
        <dbReference type="ARBA" id="ARBA00023125"/>
    </source>
</evidence>
<dbReference type="AlphaFoldDB" id="A0A2S0MVD3"/>
<keyword evidence="1" id="KW-0805">Transcription regulation</keyword>
<evidence type="ECO:0000313" key="6">
    <source>
        <dbReference type="Proteomes" id="UP000237655"/>
    </source>
</evidence>
<feature type="domain" description="HTH rpiR-type" evidence="4">
    <location>
        <begin position="86"/>
        <end position="162"/>
    </location>
</feature>
<dbReference type="GO" id="GO:0003700">
    <property type="term" value="F:DNA-binding transcription factor activity"/>
    <property type="evidence" value="ECO:0007669"/>
    <property type="project" value="InterPro"/>
</dbReference>
<dbReference type="InterPro" id="IPR000281">
    <property type="entry name" value="HTH_RpiR"/>
</dbReference>
<evidence type="ECO:0000313" key="5">
    <source>
        <dbReference type="EMBL" id="AVO39832.1"/>
    </source>
</evidence>
<dbReference type="Gene3D" id="3.40.50.10490">
    <property type="entry name" value="Glucose-6-phosphate isomerase like protein, domain 1"/>
    <property type="match status" value="1"/>
</dbReference>
<dbReference type="Proteomes" id="UP000237655">
    <property type="component" value="Chromosome"/>
</dbReference>
<keyword evidence="3" id="KW-0804">Transcription</keyword>
<dbReference type="InterPro" id="IPR001347">
    <property type="entry name" value="SIS_dom"/>
</dbReference>
<reference evidence="6" key="1">
    <citation type="submission" date="2018-03" db="EMBL/GenBank/DDBJ databases">
        <title>Genomic analysis of the strain SH-1 isolated from shrimp intestine.</title>
        <authorList>
            <person name="Kim Y.-S."/>
            <person name="Kim S.-E."/>
            <person name="Kim K.-H."/>
        </authorList>
    </citation>
    <scope>NUCLEOTIDE SEQUENCE [LARGE SCALE GENOMIC DNA]</scope>
    <source>
        <strain evidence="6">SH-1</strain>
    </source>
</reference>
<proteinExistence type="predicted"/>
<dbReference type="Gene3D" id="1.10.10.10">
    <property type="entry name" value="Winged helix-like DNA-binding domain superfamily/Winged helix DNA-binding domain"/>
    <property type="match status" value="1"/>
</dbReference>
<keyword evidence="6" id="KW-1185">Reference proteome</keyword>
<dbReference type="KEGG" id="thas:C6Y53_15280"/>
<evidence type="ECO:0000256" key="3">
    <source>
        <dbReference type="ARBA" id="ARBA00023163"/>
    </source>
</evidence>
<dbReference type="PANTHER" id="PTHR30514">
    <property type="entry name" value="GLUCOKINASE"/>
    <property type="match status" value="1"/>
</dbReference>
<gene>
    <name evidence="5" type="ORF">C6Y53_15280</name>
</gene>
<dbReference type="InterPro" id="IPR046348">
    <property type="entry name" value="SIS_dom_sf"/>
</dbReference>
<dbReference type="InterPro" id="IPR047640">
    <property type="entry name" value="RpiR-like"/>
</dbReference>
<dbReference type="GO" id="GO:0003677">
    <property type="term" value="F:DNA binding"/>
    <property type="evidence" value="ECO:0007669"/>
    <property type="project" value="UniProtKB-KW"/>
</dbReference>
<dbReference type="Pfam" id="PF01418">
    <property type="entry name" value="HTH_6"/>
    <property type="match status" value="1"/>
</dbReference>
<dbReference type="PROSITE" id="PS51071">
    <property type="entry name" value="HTH_RPIR"/>
    <property type="match status" value="1"/>
</dbReference>
<dbReference type="GO" id="GO:1901135">
    <property type="term" value="P:carbohydrate derivative metabolic process"/>
    <property type="evidence" value="ECO:0007669"/>
    <property type="project" value="InterPro"/>
</dbReference>
<dbReference type="InterPro" id="IPR035472">
    <property type="entry name" value="RpiR-like_SIS"/>
</dbReference>
<sequence length="370" mass="41480">MWHEACSQTSSIAARPSPLCSRAAPAPVSRSTPVIETVFPLVRWRKEFFIPPPAVNAGSEIFSSPVRYLLIISSNRRTAAVNEATETIDRRLRAAFDQLTRAERQLTDSLLENYPVSGLGSVTQVAQNAGVSTPTVVRMVQKLGYSGFPAFQAALRDELEAKISDPITKRAGWAERAPQGHILNRFADAVIGNIRQTLTGIDLDTFERACALLADGDSAVYVAGGRITRSLAEYFFLHMQVMRPRVTLIQSISNAWPHYLLDVARGDVVVIFDVRRYENSTLKLAELARERGARIILFTDQWRSPVHEFADCTFSGRIAVPSAWDSAVSLMLVLETVIADVQERRWDGTRDRMEALEDMFNRTRFFRKFT</sequence>
<dbReference type="GO" id="GO:0097367">
    <property type="term" value="F:carbohydrate derivative binding"/>
    <property type="evidence" value="ECO:0007669"/>
    <property type="project" value="InterPro"/>
</dbReference>
<dbReference type="CDD" id="cd05013">
    <property type="entry name" value="SIS_RpiR"/>
    <property type="match status" value="1"/>
</dbReference>
<evidence type="ECO:0000256" key="1">
    <source>
        <dbReference type="ARBA" id="ARBA00023015"/>
    </source>
</evidence>
<protein>
    <submittedName>
        <fullName evidence="5">MurR/RpiR family transcriptional regulator</fullName>
    </submittedName>
</protein>
<dbReference type="Pfam" id="PF01380">
    <property type="entry name" value="SIS"/>
    <property type="match status" value="1"/>
</dbReference>
<dbReference type="SUPFAM" id="SSF53697">
    <property type="entry name" value="SIS domain"/>
    <property type="match status" value="1"/>
</dbReference>
<dbReference type="SUPFAM" id="SSF46689">
    <property type="entry name" value="Homeodomain-like"/>
    <property type="match status" value="1"/>
</dbReference>
<dbReference type="PANTHER" id="PTHR30514:SF18">
    <property type="entry name" value="RPIR-FAMILY TRANSCRIPTIONAL REGULATOR"/>
    <property type="match status" value="1"/>
</dbReference>